<proteinExistence type="predicted"/>
<feature type="domain" description="Retrotransposon Copia-like N-terminal" evidence="1">
    <location>
        <begin position="20"/>
        <end position="63"/>
    </location>
</feature>
<name>A0AAV3QV00_LITER</name>
<dbReference type="CDD" id="cd09272">
    <property type="entry name" value="RNase_HI_RT_Ty1"/>
    <property type="match status" value="1"/>
</dbReference>
<comment type="caution">
    <text evidence="2">The sequence shown here is derived from an EMBL/GenBank/DDBJ whole genome shotgun (WGS) entry which is preliminary data.</text>
</comment>
<accession>A0AAV3QV00</accession>
<keyword evidence="3" id="KW-1185">Reference proteome</keyword>
<gene>
    <name evidence="2" type="ORF">LIER_22075</name>
</gene>
<dbReference type="EMBL" id="BAABME010005947">
    <property type="protein sequence ID" value="GAA0167056.1"/>
    <property type="molecule type" value="Genomic_DNA"/>
</dbReference>
<dbReference type="PANTHER" id="PTHR37610">
    <property type="entry name" value="CCHC-TYPE DOMAIN-CONTAINING PROTEIN"/>
    <property type="match status" value="1"/>
</dbReference>
<sequence>MDDNEGRIDPSSPYYLGSGDQSGNLITNIILAKDNYSSWRRNIVIALKARRKFGFVDCTINQPTENWKLLNWETVNFMLISWLLRSLDPKIATTVLSFDSVKPLWDYLEKRFSVANGPRLQELRTDITNCRQQKGMSLEDYYNTLTPLFDELAHLKPPHACSCGNCACGVVTKYEADHAEERLHQFLVGIDDDLYGVVRSNLLSRQPLPTLDDAYNILTQDEHSKAVANKQDRPEPLHAFALPNDRPFSRYERSKLSCALAGRGRGAPSPMLAAAMTMGAPAECSGADSIADLKPDQGEIPFAPASSAIGSSSLGLAAVPAVYDSDNEWGSVPDDPIAPHIAASRSTAGTDSVPPVGLIEGAVLLHLRWLKALLLDFGIQHSRAMTLFCDSQSALHIAQNPVFHERTKHIEVDCHYVRDAIRDGLLTTTHVFTAVQLADIFTKALGKEKFLYLLRKLGTTFLPAPT</sequence>
<dbReference type="Proteomes" id="UP001454036">
    <property type="component" value="Unassembled WGS sequence"/>
</dbReference>
<reference evidence="2 3" key="1">
    <citation type="submission" date="2024-01" db="EMBL/GenBank/DDBJ databases">
        <title>The complete chloroplast genome sequence of Lithospermum erythrorhizon: insights into the phylogenetic relationship among Boraginaceae species and the maternal lineages of purple gromwells.</title>
        <authorList>
            <person name="Okada T."/>
            <person name="Watanabe K."/>
        </authorList>
    </citation>
    <scope>NUCLEOTIDE SEQUENCE [LARGE SCALE GENOMIC DNA]</scope>
</reference>
<evidence type="ECO:0000259" key="1">
    <source>
        <dbReference type="Pfam" id="PF14244"/>
    </source>
</evidence>
<dbReference type="AlphaFoldDB" id="A0AAV3QV00"/>
<dbReference type="InterPro" id="IPR029472">
    <property type="entry name" value="Copia-like_N"/>
</dbReference>
<dbReference type="Pfam" id="PF14244">
    <property type="entry name" value="Retrotran_gag_3"/>
    <property type="match status" value="1"/>
</dbReference>
<evidence type="ECO:0000313" key="2">
    <source>
        <dbReference type="EMBL" id="GAA0167056.1"/>
    </source>
</evidence>
<protein>
    <recommendedName>
        <fullName evidence="1">Retrotransposon Copia-like N-terminal domain-containing protein</fullName>
    </recommendedName>
</protein>
<dbReference type="PANTHER" id="PTHR37610:SF101">
    <property type="entry name" value="(RAPE) HYPOTHETICAL PROTEIN"/>
    <property type="match status" value="1"/>
</dbReference>
<organism evidence="2 3">
    <name type="scientific">Lithospermum erythrorhizon</name>
    <name type="common">Purple gromwell</name>
    <name type="synonym">Lithospermum officinale var. erythrorhizon</name>
    <dbReference type="NCBI Taxonomy" id="34254"/>
    <lineage>
        <taxon>Eukaryota</taxon>
        <taxon>Viridiplantae</taxon>
        <taxon>Streptophyta</taxon>
        <taxon>Embryophyta</taxon>
        <taxon>Tracheophyta</taxon>
        <taxon>Spermatophyta</taxon>
        <taxon>Magnoliopsida</taxon>
        <taxon>eudicotyledons</taxon>
        <taxon>Gunneridae</taxon>
        <taxon>Pentapetalae</taxon>
        <taxon>asterids</taxon>
        <taxon>lamiids</taxon>
        <taxon>Boraginales</taxon>
        <taxon>Boraginaceae</taxon>
        <taxon>Boraginoideae</taxon>
        <taxon>Lithospermeae</taxon>
        <taxon>Lithospermum</taxon>
    </lineage>
</organism>
<evidence type="ECO:0000313" key="3">
    <source>
        <dbReference type="Proteomes" id="UP001454036"/>
    </source>
</evidence>